<keyword evidence="2" id="KW-0675">Receptor</keyword>
<dbReference type="AlphaFoldDB" id="A0A2I0WV98"/>
<dbReference type="SUPFAM" id="SSF49899">
    <property type="entry name" value="Concanavalin A-like lectins/glucanases"/>
    <property type="match status" value="1"/>
</dbReference>
<keyword evidence="2" id="KW-0418">Kinase</keyword>
<gene>
    <name evidence="2" type="primary">LECRK59</name>
    <name evidence="2" type="ORF">MA16_Dca000928</name>
</gene>
<evidence type="ECO:0000313" key="2">
    <source>
        <dbReference type="EMBL" id="PKU79582.1"/>
    </source>
</evidence>
<accession>A0A2I0WV98</accession>
<dbReference type="EMBL" id="KZ502442">
    <property type="protein sequence ID" value="PKU79582.1"/>
    <property type="molecule type" value="Genomic_DNA"/>
</dbReference>
<organism evidence="2 3">
    <name type="scientific">Dendrobium catenatum</name>
    <dbReference type="NCBI Taxonomy" id="906689"/>
    <lineage>
        <taxon>Eukaryota</taxon>
        <taxon>Viridiplantae</taxon>
        <taxon>Streptophyta</taxon>
        <taxon>Embryophyta</taxon>
        <taxon>Tracheophyta</taxon>
        <taxon>Spermatophyta</taxon>
        <taxon>Magnoliopsida</taxon>
        <taxon>Liliopsida</taxon>
        <taxon>Asparagales</taxon>
        <taxon>Orchidaceae</taxon>
        <taxon>Epidendroideae</taxon>
        <taxon>Malaxideae</taxon>
        <taxon>Dendrobiinae</taxon>
        <taxon>Dendrobium</taxon>
    </lineage>
</organism>
<name>A0A2I0WV98_9ASPA</name>
<sequence>MYVGFSSYIGAAAGSHYILGWSLCLNGREAELLAFNLPSLLALLEAKKRKKAMILYWFPVAIVVFLVMVLGSLFLVFTKRRRLAEETEEWEFVVQRISHDSRQGMKEFVAEIATIGRLEWSSFLWIGYWSLLRKES</sequence>
<keyword evidence="3" id="KW-1185">Reference proteome</keyword>
<feature type="transmembrane region" description="Helical" evidence="1">
    <location>
        <begin position="54"/>
        <end position="77"/>
    </location>
</feature>
<dbReference type="GO" id="GO:0030246">
    <property type="term" value="F:carbohydrate binding"/>
    <property type="evidence" value="ECO:0007669"/>
    <property type="project" value="UniProtKB-KW"/>
</dbReference>
<keyword evidence="1" id="KW-1133">Transmembrane helix</keyword>
<keyword evidence="2" id="KW-0808">Transferase</keyword>
<evidence type="ECO:0000256" key="1">
    <source>
        <dbReference type="SAM" id="Phobius"/>
    </source>
</evidence>
<evidence type="ECO:0000313" key="3">
    <source>
        <dbReference type="Proteomes" id="UP000233837"/>
    </source>
</evidence>
<proteinExistence type="predicted"/>
<dbReference type="InterPro" id="IPR013320">
    <property type="entry name" value="ConA-like_dom_sf"/>
</dbReference>
<dbReference type="Proteomes" id="UP000233837">
    <property type="component" value="Unassembled WGS sequence"/>
</dbReference>
<protein>
    <submittedName>
        <fullName evidence="2">L-type lectin-domain containing receptor kinase V.9</fullName>
    </submittedName>
</protein>
<keyword evidence="1" id="KW-0812">Transmembrane</keyword>
<reference evidence="2 3" key="2">
    <citation type="journal article" date="2017" name="Nature">
        <title>The Apostasia genome and the evolution of orchids.</title>
        <authorList>
            <person name="Zhang G.Q."/>
            <person name="Liu K.W."/>
            <person name="Li Z."/>
            <person name="Lohaus R."/>
            <person name="Hsiao Y.Y."/>
            <person name="Niu S.C."/>
            <person name="Wang J.Y."/>
            <person name="Lin Y.C."/>
            <person name="Xu Q."/>
            <person name="Chen L.J."/>
            <person name="Yoshida K."/>
            <person name="Fujiwara S."/>
            <person name="Wang Z.W."/>
            <person name="Zhang Y.Q."/>
            <person name="Mitsuda N."/>
            <person name="Wang M."/>
            <person name="Liu G.H."/>
            <person name="Pecoraro L."/>
            <person name="Huang H.X."/>
            <person name="Xiao X.J."/>
            <person name="Lin M."/>
            <person name="Wu X.Y."/>
            <person name="Wu W.L."/>
            <person name="Chen Y.Y."/>
            <person name="Chang S.B."/>
            <person name="Sakamoto S."/>
            <person name="Ohme-Takagi M."/>
            <person name="Yagi M."/>
            <person name="Zeng S.J."/>
            <person name="Shen C.Y."/>
            <person name="Yeh C.M."/>
            <person name="Luo Y.B."/>
            <person name="Tsai W.C."/>
            <person name="Van de Peer Y."/>
            <person name="Liu Z.J."/>
        </authorList>
    </citation>
    <scope>NUCLEOTIDE SEQUENCE [LARGE SCALE GENOMIC DNA]</scope>
    <source>
        <tissue evidence="2">The whole plant</tissue>
    </source>
</reference>
<dbReference type="GO" id="GO:0016301">
    <property type="term" value="F:kinase activity"/>
    <property type="evidence" value="ECO:0007669"/>
    <property type="project" value="UniProtKB-KW"/>
</dbReference>
<keyword evidence="1" id="KW-0472">Membrane</keyword>
<reference evidence="2 3" key="1">
    <citation type="journal article" date="2016" name="Sci. Rep.">
        <title>The Dendrobium catenatum Lindl. genome sequence provides insights into polysaccharide synthase, floral development and adaptive evolution.</title>
        <authorList>
            <person name="Zhang G.Q."/>
            <person name="Xu Q."/>
            <person name="Bian C."/>
            <person name="Tsai W.C."/>
            <person name="Yeh C.M."/>
            <person name="Liu K.W."/>
            <person name="Yoshida K."/>
            <person name="Zhang L.S."/>
            <person name="Chang S.B."/>
            <person name="Chen F."/>
            <person name="Shi Y."/>
            <person name="Su Y.Y."/>
            <person name="Zhang Y.Q."/>
            <person name="Chen L.J."/>
            <person name="Yin Y."/>
            <person name="Lin M."/>
            <person name="Huang H."/>
            <person name="Deng H."/>
            <person name="Wang Z.W."/>
            <person name="Zhu S.L."/>
            <person name="Zhao X."/>
            <person name="Deng C."/>
            <person name="Niu S.C."/>
            <person name="Huang J."/>
            <person name="Wang M."/>
            <person name="Liu G.H."/>
            <person name="Yang H.J."/>
            <person name="Xiao X.J."/>
            <person name="Hsiao Y.Y."/>
            <person name="Wu W.L."/>
            <person name="Chen Y.Y."/>
            <person name="Mitsuda N."/>
            <person name="Ohme-Takagi M."/>
            <person name="Luo Y.B."/>
            <person name="Van de Peer Y."/>
            <person name="Liu Z.J."/>
        </authorList>
    </citation>
    <scope>NUCLEOTIDE SEQUENCE [LARGE SCALE GENOMIC DNA]</scope>
    <source>
        <tissue evidence="2">The whole plant</tissue>
    </source>
</reference>
<keyword evidence="2" id="KW-0430">Lectin</keyword>